<keyword evidence="2" id="KW-0624">Polysaccharide degradation</keyword>
<organism evidence="5 6">
    <name type="scientific">Micromonospora vulcania</name>
    <dbReference type="NCBI Taxonomy" id="1441873"/>
    <lineage>
        <taxon>Bacteria</taxon>
        <taxon>Bacillati</taxon>
        <taxon>Actinomycetota</taxon>
        <taxon>Actinomycetes</taxon>
        <taxon>Micromonosporales</taxon>
        <taxon>Micromonosporaceae</taxon>
        <taxon>Micromonospora</taxon>
    </lineage>
</organism>
<feature type="domain" description="Fibronectin type-III" evidence="4">
    <location>
        <begin position="35"/>
        <end position="120"/>
    </location>
</feature>
<gene>
    <name evidence="5" type="ORF">ACFQGL_06120</name>
</gene>
<evidence type="ECO:0000313" key="5">
    <source>
        <dbReference type="EMBL" id="MFC5922915.1"/>
    </source>
</evidence>
<sequence length="448" mass="47770">MLSVLAYDASGNPSQGSNNLNLTTPPSDDTQAPTTPANLRTTSVSGTSVSLAWNASTDNIGVTGYNVYRDGVKFATVPDLTATADALTPNTTYVFTIEAFDANNNASPRSAGLSVRTSTTATGGDPVFDRTINSQLDLPWGITFLPDSTALVAERDRFDIVEVTLSGQKTVVGRVTEAVTTSGEGGLMGLAASPNFANDHYVYAMHTAASDNRVVRFKFENGTIGAREPLITGIAKNTFHNGGRIKFGPDGFLYIATGDGQDANRAQNLSSLNGKILRVTPTGAAAPGNPFGTRVYSYGHRNPQGLAWDSQGRLWSAEFGNNVWDELNLIQPGQNYGWPTCEGSCSVSGMTNPVRQWDTASASPSGLEIVNDWVYMAAVRGSRLWVMRITGSTTDAPRAFFNGTWGRLRTVVKSPDGGLWLTSTNNDKNGGTPSVLDNTIVRLRFATT</sequence>
<dbReference type="Gene3D" id="2.120.10.30">
    <property type="entry name" value="TolB, C-terminal domain"/>
    <property type="match status" value="1"/>
</dbReference>
<dbReference type="Proteomes" id="UP001596226">
    <property type="component" value="Unassembled WGS sequence"/>
</dbReference>
<dbReference type="InterPro" id="IPR011041">
    <property type="entry name" value="Quinoprot_gluc/sorb_DH_b-prop"/>
</dbReference>
<dbReference type="Pfam" id="PF07995">
    <property type="entry name" value="GSDH"/>
    <property type="match status" value="1"/>
</dbReference>
<dbReference type="PANTHER" id="PTHR19328:SF13">
    <property type="entry name" value="HIPL1 PROTEIN"/>
    <property type="match status" value="1"/>
</dbReference>
<feature type="region of interest" description="Disordered" evidence="3">
    <location>
        <begin position="7"/>
        <end position="43"/>
    </location>
</feature>
<dbReference type="SMART" id="SM00060">
    <property type="entry name" value="FN3"/>
    <property type="match status" value="1"/>
</dbReference>
<keyword evidence="1" id="KW-0378">Hydrolase</keyword>
<keyword evidence="6" id="KW-1185">Reference proteome</keyword>
<dbReference type="InterPro" id="IPR003961">
    <property type="entry name" value="FN3_dom"/>
</dbReference>
<keyword evidence="1" id="KW-0326">Glycosidase</keyword>
<keyword evidence="2" id="KW-0119">Carbohydrate metabolism</keyword>
<dbReference type="RefSeq" id="WP_377506640.1">
    <property type="nucleotide sequence ID" value="NZ_JBHSQS010000003.1"/>
</dbReference>
<dbReference type="InterPro" id="IPR036116">
    <property type="entry name" value="FN3_sf"/>
</dbReference>
<comment type="caution">
    <text evidence="5">The sequence shown here is derived from an EMBL/GenBank/DDBJ whole genome shotgun (WGS) entry which is preliminary data.</text>
</comment>
<dbReference type="InterPro" id="IPR013783">
    <property type="entry name" value="Ig-like_fold"/>
</dbReference>
<evidence type="ECO:0000256" key="1">
    <source>
        <dbReference type="ARBA" id="ARBA00023295"/>
    </source>
</evidence>
<dbReference type="EMBL" id="JBHSQS010000003">
    <property type="protein sequence ID" value="MFC5922915.1"/>
    <property type="molecule type" value="Genomic_DNA"/>
</dbReference>
<dbReference type="InterPro" id="IPR012938">
    <property type="entry name" value="Glc/Sorbosone_DH"/>
</dbReference>
<feature type="compositionally biased region" description="Polar residues" evidence="3">
    <location>
        <begin position="11"/>
        <end position="43"/>
    </location>
</feature>
<dbReference type="SUPFAM" id="SSF50952">
    <property type="entry name" value="Soluble quinoprotein glucose dehydrogenase"/>
    <property type="match status" value="1"/>
</dbReference>
<evidence type="ECO:0000259" key="4">
    <source>
        <dbReference type="PROSITE" id="PS50853"/>
    </source>
</evidence>
<dbReference type="PROSITE" id="PS50853">
    <property type="entry name" value="FN3"/>
    <property type="match status" value="1"/>
</dbReference>
<name>A0ABW1H061_9ACTN</name>
<evidence type="ECO:0000256" key="2">
    <source>
        <dbReference type="ARBA" id="ARBA00023326"/>
    </source>
</evidence>
<dbReference type="InterPro" id="IPR011042">
    <property type="entry name" value="6-blade_b-propeller_TolB-like"/>
</dbReference>
<dbReference type="PANTHER" id="PTHR19328">
    <property type="entry name" value="HEDGEHOG-INTERACTING PROTEIN"/>
    <property type="match status" value="1"/>
</dbReference>
<reference evidence="6" key="1">
    <citation type="journal article" date="2019" name="Int. J. Syst. Evol. Microbiol.">
        <title>The Global Catalogue of Microorganisms (GCM) 10K type strain sequencing project: providing services to taxonomists for standard genome sequencing and annotation.</title>
        <authorList>
            <consortium name="The Broad Institute Genomics Platform"/>
            <consortium name="The Broad Institute Genome Sequencing Center for Infectious Disease"/>
            <person name="Wu L."/>
            <person name="Ma J."/>
        </authorList>
    </citation>
    <scope>NUCLEOTIDE SEQUENCE [LARGE SCALE GENOMIC DNA]</scope>
    <source>
        <strain evidence="6">CGMCC 4.7144</strain>
    </source>
</reference>
<evidence type="ECO:0000313" key="6">
    <source>
        <dbReference type="Proteomes" id="UP001596226"/>
    </source>
</evidence>
<protein>
    <submittedName>
        <fullName evidence="5">PQQ-dependent sugar dehydrogenase</fullName>
    </submittedName>
</protein>
<accession>A0ABW1H061</accession>
<evidence type="ECO:0000256" key="3">
    <source>
        <dbReference type="SAM" id="MobiDB-lite"/>
    </source>
</evidence>
<proteinExistence type="predicted"/>
<dbReference type="SUPFAM" id="SSF49265">
    <property type="entry name" value="Fibronectin type III"/>
    <property type="match status" value="1"/>
</dbReference>
<dbReference type="Gene3D" id="2.60.40.10">
    <property type="entry name" value="Immunoglobulins"/>
    <property type="match status" value="1"/>
</dbReference>
<dbReference type="Pfam" id="PF00041">
    <property type="entry name" value="fn3"/>
    <property type="match status" value="1"/>
</dbReference>
<dbReference type="CDD" id="cd00063">
    <property type="entry name" value="FN3"/>
    <property type="match status" value="1"/>
</dbReference>